<name>Q2LUK3_SYNAS</name>
<dbReference type="GO" id="GO:0006352">
    <property type="term" value="P:DNA-templated transcription initiation"/>
    <property type="evidence" value="ECO:0007669"/>
    <property type="project" value="UniProtKB-UniRule"/>
</dbReference>
<protein>
    <recommendedName>
        <fullName evidence="8">RNA polymerase sigma factor</fullName>
    </recommendedName>
</protein>
<dbReference type="OrthoDB" id="9809557at2"/>
<dbReference type="Gene3D" id="1.10.10.10">
    <property type="entry name" value="Winged helix-like DNA-binding domain superfamily/Winged helix DNA-binding domain"/>
    <property type="match status" value="2"/>
</dbReference>
<evidence type="ECO:0000259" key="10">
    <source>
        <dbReference type="PROSITE" id="PS00716"/>
    </source>
</evidence>
<evidence type="ECO:0000256" key="4">
    <source>
        <dbReference type="ARBA" id="ARBA00023016"/>
    </source>
</evidence>
<dbReference type="PANTHER" id="PTHR30376">
    <property type="entry name" value="SIGMA FACTOR RPOH HEAT SHOCK RELATED"/>
    <property type="match status" value="1"/>
</dbReference>
<keyword evidence="7 8" id="KW-0804">Transcription</keyword>
<dbReference type="Gene3D" id="1.10.601.10">
    <property type="entry name" value="RNA Polymerase Primary Sigma Factor"/>
    <property type="match status" value="1"/>
</dbReference>
<dbReference type="SUPFAM" id="SSF88946">
    <property type="entry name" value="Sigma2 domain of RNA polymerase sigma factors"/>
    <property type="match status" value="1"/>
</dbReference>
<sequence>MKLPAIAGTLEVYIAEINRFPILTAEEEFRYAIEWKKNQNMEAAEKLVVSNLRFVVKIAHEYRNYGVKLADLIQEGNIGLMHAVKKFDPYKGYRLISYAVWWIRAYIQNYIIKTWSLVKIGTTQAQRKLFFKLNKTKKDIQALSLKNPEFSEIAESLGVREGEVEEMDVRMSNRDLSLDMAIGDDGGSSHMDFLTYAGEDQETALIRKEEAELVRKNITGALAVLNEKEMYIIRNRVMADDPKTLQEIGDIYNITRERARQIEKQALKKLRLALPYLGEEQKLLEAGSN</sequence>
<evidence type="ECO:0000256" key="3">
    <source>
        <dbReference type="ARBA" id="ARBA00023015"/>
    </source>
</evidence>
<evidence type="ECO:0000256" key="2">
    <source>
        <dbReference type="ARBA" id="ARBA00022490"/>
    </source>
</evidence>
<dbReference type="Pfam" id="PF00140">
    <property type="entry name" value="Sigma70_r1_2"/>
    <property type="match status" value="1"/>
</dbReference>
<accession>Q2LUK3</accession>
<gene>
    <name evidence="11" type="ORF">SYN_00639</name>
</gene>
<dbReference type="InterPro" id="IPR013324">
    <property type="entry name" value="RNA_pol_sigma_r3/r4-like"/>
</dbReference>
<dbReference type="InterPro" id="IPR012759">
    <property type="entry name" value="RNA_pol_sigma_RpoH_proteobac"/>
</dbReference>
<evidence type="ECO:0000256" key="5">
    <source>
        <dbReference type="ARBA" id="ARBA00023082"/>
    </source>
</evidence>
<keyword evidence="5 8" id="KW-0731">Sigma factor</keyword>
<feature type="domain" description="RNA polymerase sigma-70" evidence="9">
    <location>
        <begin position="71"/>
        <end position="84"/>
    </location>
</feature>
<dbReference type="NCBIfam" id="TIGR02937">
    <property type="entry name" value="sigma70-ECF"/>
    <property type="match status" value="1"/>
</dbReference>
<dbReference type="AlphaFoldDB" id="Q2LUK3"/>
<dbReference type="NCBIfam" id="NF005143">
    <property type="entry name" value="PRK06596.1"/>
    <property type="match status" value="1"/>
</dbReference>
<feature type="domain" description="RNA polymerase sigma-70" evidence="10">
    <location>
        <begin position="244"/>
        <end position="270"/>
    </location>
</feature>
<keyword evidence="12" id="KW-1185">Reference proteome</keyword>
<dbReference type="InterPro" id="IPR013325">
    <property type="entry name" value="RNA_pol_sigma_r2"/>
</dbReference>
<dbReference type="InterPro" id="IPR036388">
    <property type="entry name" value="WH-like_DNA-bd_sf"/>
</dbReference>
<dbReference type="InterPro" id="IPR007627">
    <property type="entry name" value="RNA_pol_sigma70_r2"/>
</dbReference>
<evidence type="ECO:0000313" key="11">
    <source>
        <dbReference type="EMBL" id="ABC77759.1"/>
    </source>
</evidence>
<dbReference type="InParanoid" id="Q2LUK3"/>
<dbReference type="InterPro" id="IPR014284">
    <property type="entry name" value="RNA_pol_sigma-70_dom"/>
</dbReference>
<keyword evidence="3 8" id="KW-0805">Transcription regulation</keyword>
<evidence type="ECO:0000259" key="9">
    <source>
        <dbReference type="PROSITE" id="PS00715"/>
    </source>
</evidence>
<dbReference type="EMBL" id="CP000252">
    <property type="protein sequence ID" value="ABC77759.1"/>
    <property type="molecule type" value="Genomic_DNA"/>
</dbReference>
<dbReference type="Pfam" id="PF04545">
    <property type="entry name" value="Sigma70_r4"/>
    <property type="match status" value="1"/>
</dbReference>
<evidence type="ECO:0000313" key="12">
    <source>
        <dbReference type="Proteomes" id="UP000001933"/>
    </source>
</evidence>
<dbReference type="CDD" id="cd06171">
    <property type="entry name" value="Sigma70_r4"/>
    <property type="match status" value="1"/>
</dbReference>
<comment type="function">
    <text evidence="8">Sigma factors are initiation factors that promote the attachment of RNA polymerase to specific initiation sites and are then released.</text>
</comment>
<dbReference type="RefSeq" id="WP_011417781.1">
    <property type="nucleotide sequence ID" value="NC_007759.1"/>
</dbReference>
<keyword evidence="2" id="KW-0963">Cytoplasm</keyword>
<dbReference type="Proteomes" id="UP000001933">
    <property type="component" value="Chromosome"/>
</dbReference>
<evidence type="ECO:0000256" key="6">
    <source>
        <dbReference type="ARBA" id="ARBA00023125"/>
    </source>
</evidence>
<evidence type="ECO:0000256" key="7">
    <source>
        <dbReference type="ARBA" id="ARBA00023163"/>
    </source>
</evidence>
<comment type="similarity">
    <text evidence="1 8">Belongs to the sigma-70 factor family.</text>
</comment>
<evidence type="ECO:0000256" key="8">
    <source>
        <dbReference type="RuleBase" id="RU362124"/>
    </source>
</evidence>
<dbReference type="PROSITE" id="PS00716">
    <property type="entry name" value="SIGMA70_2"/>
    <property type="match status" value="1"/>
</dbReference>
<dbReference type="SUPFAM" id="SSF88659">
    <property type="entry name" value="Sigma3 and sigma4 domains of RNA polymerase sigma factors"/>
    <property type="match status" value="2"/>
</dbReference>
<dbReference type="InterPro" id="IPR009042">
    <property type="entry name" value="RNA_pol_sigma70_r1_2"/>
</dbReference>
<dbReference type="InterPro" id="IPR007624">
    <property type="entry name" value="RNA_pol_sigma70_r3"/>
</dbReference>
<evidence type="ECO:0000256" key="1">
    <source>
        <dbReference type="ARBA" id="ARBA00007788"/>
    </source>
</evidence>
<dbReference type="eggNOG" id="COG0568">
    <property type="taxonomic scope" value="Bacteria"/>
</dbReference>
<dbReference type="HOGENOM" id="CLU_014793_3_5_7"/>
<dbReference type="STRING" id="56780.SYN_00639"/>
<dbReference type="NCBIfam" id="TIGR02392">
    <property type="entry name" value="rpoH_proteo"/>
    <property type="match status" value="1"/>
</dbReference>
<dbReference type="KEGG" id="sat:SYN_00639"/>
<dbReference type="FunCoup" id="Q2LUK3">
    <property type="interactions" value="114"/>
</dbReference>
<dbReference type="PANTHER" id="PTHR30376:SF3">
    <property type="entry name" value="RNA POLYMERASE SIGMA FACTOR RPOH"/>
    <property type="match status" value="1"/>
</dbReference>
<dbReference type="Pfam" id="PF04542">
    <property type="entry name" value="Sigma70_r2"/>
    <property type="match status" value="1"/>
</dbReference>
<reference evidence="11 12" key="1">
    <citation type="journal article" date="2007" name="Proc. Natl. Acad. Sci. U.S.A.">
        <title>The genome of Syntrophus aciditrophicus: life at the thermodynamic limit of microbial growth.</title>
        <authorList>
            <person name="McInerney M.J."/>
            <person name="Rohlin L."/>
            <person name="Mouttaki H."/>
            <person name="Kim U."/>
            <person name="Krupp R.S."/>
            <person name="Rios-Hernandez L."/>
            <person name="Sieber J."/>
            <person name="Struchtemeyer C.G."/>
            <person name="Bhattacharyya A."/>
            <person name="Campbell J.W."/>
            <person name="Gunsalus R.P."/>
        </authorList>
    </citation>
    <scope>NUCLEOTIDE SEQUENCE [LARGE SCALE GENOMIC DNA]</scope>
    <source>
        <strain evidence="11 12">SB</strain>
    </source>
</reference>
<dbReference type="InterPro" id="IPR050813">
    <property type="entry name" value="Sigma-70_Factor"/>
</dbReference>
<keyword evidence="6 8" id="KW-0238">DNA-binding</keyword>
<dbReference type="InterPro" id="IPR007630">
    <property type="entry name" value="RNA_pol_sigma70_r4"/>
</dbReference>
<keyword evidence="4" id="KW-0346">Stress response</keyword>
<organism evidence="11 12">
    <name type="scientific">Syntrophus aciditrophicus (strain SB)</name>
    <dbReference type="NCBI Taxonomy" id="56780"/>
    <lineage>
        <taxon>Bacteria</taxon>
        <taxon>Pseudomonadati</taxon>
        <taxon>Thermodesulfobacteriota</taxon>
        <taxon>Syntrophia</taxon>
        <taxon>Syntrophales</taxon>
        <taxon>Syntrophaceae</taxon>
        <taxon>Syntrophus</taxon>
    </lineage>
</organism>
<proteinExistence type="inferred from homology"/>
<dbReference type="PRINTS" id="PR00046">
    <property type="entry name" value="SIGMA70FCT"/>
</dbReference>
<dbReference type="PROSITE" id="PS00715">
    <property type="entry name" value="SIGMA70_1"/>
    <property type="match status" value="1"/>
</dbReference>
<dbReference type="PIRSF" id="PIRSF000770">
    <property type="entry name" value="RNA_pol_sigma-SigE/K"/>
    <property type="match status" value="1"/>
</dbReference>
<dbReference type="Pfam" id="PF04539">
    <property type="entry name" value="Sigma70_r3"/>
    <property type="match status" value="1"/>
</dbReference>
<dbReference type="InterPro" id="IPR000943">
    <property type="entry name" value="RNA_pol_sigma70"/>
</dbReference>
<dbReference type="GO" id="GO:0016987">
    <property type="term" value="F:sigma factor activity"/>
    <property type="evidence" value="ECO:0007669"/>
    <property type="project" value="UniProtKB-UniRule"/>
</dbReference>
<dbReference type="GO" id="GO:0003677">
    <property type="term" value="F:DNA binding"/>
    <property type="evidence" value="ECO:0007669"/>
    <property type="project" value="UniProtKB-KW"/>
</dbReference>